<dbReference type="HOGENOM" id="CLU_083557_0_0_10"/>
<name>G0L0W4_ZOBGA</name>
<dbReference type="Proteomes" id="UP000008898">
    <property type="component" value="Chromosome"/>
</dbReference>
<feature type="transmembrane region" description="Helical" evidence="1">
    <location>
        <begin position="70"/>
        <end position="90"/>
    </location>
</feature>
<keyword evidence="1" id="KW-1133">Transmembrane helix</keyword>
<gene>
    <name evidence="2" type="ordered locus">zobellia_432</name>
</gene>
<evidence type="ECO:0000313" key="3">
    <source>
        <dbReference type="Proteomes" id="UP000008898"/>
    </source>
</evidence>
<evidence type="ECO:0000256" key="1">
    <source>
        <dbReference type="SAM" id="Phobius"/>
    </source>
</evidence>
<dbReference type="KEGG" id="zga:ZOBELLIA_432"/>
<evidence type="ECO:0000313" key="2">
    <source>
        <dbReference type="EMBL" id="CAZ94505.1"/>
    </source>
</evidence>
<keyword evidence="1" id="KW-0472">Membrane</keyword>
<dbReference type="RefSeq" id="WP_013991818.1">
    <property type="nucleotide sequence ID" value="NC_015844.1"/>
</dbReference>
<dbReference type="STRING" id="63186.ZOBELLIA_432"/>
<accession>G0L0W4</accession>
<reference evidence="3" key="1">
    <citation type="submission" date="2009-07" db="EMBL/GenBank/DDBJ databases">
        <title>Complete genome sequence of Zobellia galactanivorans Dsij.</title>
        <authorList>
            <consortium name="Genoscope - CEA"/>
        </authorList>
    </citation>
    <scope>NUCLEOTIDE SEQUENCE [LARGE SCALE GENOMIC DNA]</scope>
    <source>
        <strain evidence="3">DSM 12802 / CCUG 47099 / CIP 106680 / NCIMB 13871 / Dsij</strain>
    </source>
</reference>
<feature type="transmembrane region" description="Helical" evidence="1">
    <location>
        <begin position="102"/>
        <end position="122"/>
    </location>
</feature>
<dbReference type="AlphaFoldDB" id="G0L0W4"/>
<dbReference type="OrthoDB" id="1431968at2"/>
<keyword evidence="3" id="KW-1185">Reference proteome</keyword>
<dbReference type="PATRIC" id="fig|63186.3.peg.431"/>
<organism evidence="2 3">
    <name type="scientific">Zobellia galactanivorans (strain DSM 12802 / CCUG 47099 / CIP 106680 / NCIMB 13871 / Dsij)</name>
    <dbReference type="NCBI Taxonomy" id="63186"/>
    <lineage>
        <taxon>Bacteria</taxon>
        <taxon>Pseudomonadati</taxon>
        <taxon>Bacteroidota</taxon>
        <taxon>Flavobacteriia</taxon>
        <taxon>Flavobacteriales</taxon>
        <taxon>Flavobacteriaceae</taxon>
        <taxon>Zobellia</taxon>
    </lineage>
</organism>
<proteinExistence type="predicted"/>
<keyword evidence="1" id="KW-0812">Transmembrane</keyword>
<reference evidence="2 3" key="2">
    <citation type="journal article" date="2012" name="Environ. Microbiol.">
        <title>Characterization of the first alginolytic operons in a marine bacterium: from their emergence in marine Flavobacteriia to their independent transfers to marine Proteobacteria and human gut Bacteroides.</title>
        <authorList>
            <person name="Thomas F."/>
            <person name="Barbeyron T."/>
            <person name="Tonon T."/>
            <person name="Genicot S."/>
            <person name="Czjzek M."/>
            <person name="Michel G."/>
        </authorList>
    </citation>
    <scope>NUCLEOTIDE SEQUENCE [LARGE SCALE GENOMIC DNA]</scope>
    <source>
        <strain evidence="3">DSM 12802 / CCUG 47099 / CIP 106680 / NCIMB 13871 / Dsij</strain>
    </source>
</reference>
<protein>
    <submittedName>
        <fullName evidence="2">Uncharacterized protein</fullName>
    </submittedName>
</protein>
<sequence>MEELKSSFDRKITHKTYPTQRKKNAFLAGYLPFEIMETPLDFRKEYTGSKSKHNYILCNNTFLVRKESKYLGPIIFGAISIFLMISSLLIWYKEHFWDTSELIMFIISSLVLFSVIIYMITIPQKLLILNRKSSVITFSGVLWAKAITMPLQNIRLIYAGGAAGSPSPDRLNAIRPNKVGTFYTFHFGGNYFQELSFLIWYMDKNRPLPPGNAFDAYRKADYKRRKEEGFPPPIFRSFIPTREYKHKWQKERDKHWKDIIETDQKGNRVHRIWQSAENVERHGEWKPVVPQ</sequence>
<dbReference type="EMBL" id="FP476056">
    <property type="protein sequence ID" value="CAZ94505.1"/>
    <property type="molecule type" value="Genomic_DNA"/>
</dbReference>